<name>A0A0F9QE25_9ZZZZ</name>
<evidence type="ECO:0000313" key="1">
    <source>
        <dbReference type="EMBL" id="KKN42275.1"/>
    </source>
</evidence>
<dbReference type="EMBL" id="LAZR01001591">
    <property type="protein sequence ID" value="KKN42275.1"/>
    <property type="molecule type" value="Genomic_DNA"/>
</dbReference>
<proteinExistence type="predicted"/>
<gene>
    <name evidence="1" type="ORF">LCGC14_0714750</name>
</gene>
<accession>A0A0F9QE25</accession>
<protein>
    <submittedName>
        <fullName evidence="1">Uncharacterized protein</fullName>
    </submittedName>
</protein>
<comment type="caution">
    <text evidence="1">The sequence shown here is derived from an EMBL/GenBank/DDBJ whole genome shotgun (WGS) entry which is preliminary data.</text>
</comment>
<dbReference type="AlphaFoldDB" id="A0A0F9QE25"/>
<sequence length="140" mass="16145">MVRLFGRDPVRKKIERQIIREAVAKEKVKQRLLKFEKRKARAIERVRKPSPFKGIAVKAGKRARKEIGKSIRGFAQKIGKPREEEKETLVILGGKPRRVKGRVRIIQPVDSALDLGDLGLNVDILGKQPRKTKQKPFRFF</sequence>
<organism evidence="1">
    <name type="scientific">marine sediment metagenome</name>
    <dbReference type="NCBI Taxonomy" id="412755"/>
    <lineage>
        <taxon>unclassified sequences</taxon>
        <taxon>metagenomes</taxon>
        <taxon>ecological metagenomes</taxon>
    </lineage>
</organism>
<reference evidence="1" key="1">
    <citation type="journal article" date="2015" name="Nature">
        <title>Complex archaea that bridge the gap between prokaryotes and eukaryotes.</title>
        <authorList>
            <person name="Spang A."/>
            <person name="Saw J.H."/>
            <person name="Jorgensen S.L."/>
            <person name="Zaremba-Niedzwiedzka K."/>
            <person name="Martijn J."/>
            <person name="Lind A.E."/>
            <person name="van Eijk R."/>
            <person name="Schleper C."/>
            <person name="Guy L."/>
            <person name="Ettema T.J."/>
        </authorList>
    </citation>
    <scope>NUCLEOTIDE SEQUENCE</scope>
</reference>